<name>A0AAQ4EU87_AMBAM</name>
<keyword evidence="3" id="KW-1185">Reference proteome</keyword>
<evidence type="ECO:0000313" key="2">
    <source>
        <dbReference type="EMBL" id="KAK8778148.1"/>
    </source>
</evidence>
<proteinExistence type="predicted"/>
<protein>
    <submittedName>
        <fullName evidence="2">Uncharacterized protein</fullName>
    </submittedName>
</protein>
<dbReference type="AlphaFoldDB" id="A0AAQ4EU87"/>
<reference evidence="2 3" key="1">
    <citation type="journal article" date="2023" name="Arcadia Sci">
        <title>De novo assembly of a long-read Amblyomma americanum tick genome.</title>
        <authorList>
            <person name="Chou S."/>
            <person name="Poskanzer K.E."/>
            <person name="Rollins M."/>
            <person name="Thuy-Boun P.S."/>
        </authorList>
    </citation>
    <scope>NUCLEOTIDE SEQUENCE [LARGE SCALE GENOMIC DNA]</scope>
    <source>
        <strain evidence="2">F_SG_1</strain>
        <tissue evidence="2">Salivary glands</tissue>
    </source>
</reference>
<dbReference type="Proteomes" id="UP001321473">
    <property type="component" value="Unassembled WGS sequence"/>
</dbReference>
<feature type="non-terminal residue" evidence="2">
    <location>
        <position position="1"/>
    </location>
</feature>
<organism evidence="2 3">
    <name type="scientific">Amblyomma americanum</name>
    <name type="common">Lone star tick</name>
    <dbReference type="NCBI Taxonomy" id="6943"/>
    <lineage>
        <taxon>Eukaryota</taxon>
        <taxon>Metazoa</taxon>
        <taxon>Ecdysozoa</taxon>
        <taxon>Arthropoda</taxon>
        <taxon>Chelicerata</taxon>
        <taxon>Arachnida</taxon>
        <taxon>Acari</taxon>
        <taxon>Parasitiformes</taxon>
        <taxon>Ixodida</taxon>
        <taxon>Ixodoidea</taxon>
        <taxon>Ixodidae</taxon>
        <taxon>Amblyomminae</taxon>
        <taxon>Amblyomma</taxon>
    </lineage>
</organism>
<evidence type="ECO:0000256" key="1">
    <source>
        <dbReference type="SAM" id="MobiDB-lite"/>
    </source>
</evidence>
<accession>A0AAQ4EU87</accession>
<evidence type="ECO:0000313" key="3">
    <source>
        <dbReference type="Proteomes" id="UP001321473"/>
    </source>
</evidence>
<dbReference type="EMBL" id="JARKHS020011057">
    <property type="protein sequence ID" value="KAK8778148.1"/>
    <property type="molecule type" value="Genomic_DNA"/>
</dbReference>
<gene>
    <name evidence="2" type="ORF">V5799_020508</name>
</gene>
<comment type="caution">
    <text evidence="2">The sequence shown here is derived from an EMBL/GenBank/DDBJ whole genome shotgun (WGS) entry which is preliminary data.</text>
</comment>
<sequence length="238" mass="27098">WRRSYRLECRYLCKGWPIQYGLEPDGIPCGRLPSIREEHVCMAGECVLKSHLDDRRNLRKYTPNLEVRTSNEVDKTYKPTTPTDHLTTYLGTASEGPEVLTYAPTTPKQHLTSYLTSTPEVTRTSEGLQRVTTYESTTPKQHLTTYFPRTSEDTGTDHKYYSTSKMTFVPQGNRDFEHSTKSARSVAFESTTASTRPHSETTLKTRSHKPCQACAWNVIFVPVIFVQLPQTSQLEVGL</sequence>
<feature type="region of interest" description="Disordered" evidence="1">
    <location>
        <begin position="171"/>
        <end position="206"/>
    </location>
</feature>